<protein>
    <submittedName>
        <fullName evidence="1">Uncharacterized protein</fullName>
    </submittedName>
</protein>
<dbReference type="Gene3D" id="3.30.420.10">
    <property type="entry name" value="Ribonuclease H-like superfamily/Ribonuclease H"/>
    <property type="match status" value="1"/>
</dbReference>
<dbReference type="EMBL" id="JAOYFB010000039">
    <property type="protein sequence ID" value="KAK4030860.1"/>
    <property type="molecule type" value="Genomic_DNA"/>
</dbReference>
<proteinExistence type="predicted"/>
<evidence type="ECO:0000313" key="1">
    <source>
        <dbReference type="EMBL" id="KAK4030860.1"/>
    </source>
</evidence>
<comment type="caution">
    <text evidence="1">The sequence shown here is derived from an EMBL/GenBank/DDBJ whole genome shotgun (WGS) entry which is preliminary data.</text>
</comment>
<sequence length="164" mass="18935">MTQQQLFAVQFSSSSFSFWKNCIFVDDHRFGLNAAGDLISIPMRCSRQRSVLVTGCVSYDCPREIHRVEEPRSINQYLGVLQNVAAVGRTIVHLRSPIRSSPRVKTWIASRDMSSILWPTQSTDIMPMTSIWRNFIREFNMTSPVKGYLWLNLSNIVEEYNAKR</sequence>
<gene>
    <name evidence="1" type="ORF">OUZ56_024247</name>
</gene>
<keyword evidence="2" id="KW-1185">Reference proteome</keyword>
<dbReference type="InterPro" id="IPR036397">
    <property type="entry name" value="RNaseH_sf"/>
</dbReference>
<evidence type="ECO:0000313" key="2">
    <source>
        <dbReference type="Proteomes" id="UP001234178"/>
    </source>
</evidence>
<dbReference type="Proteomes" id="UP001234178">
    <property type="component" value="Unassembled WGS sequence"/>
</dbReference>
<name>A0ABR0B0F0_9CRUS</name>
<organism evidence="1 2">
    <name type="scientific">Daphnia magna</name>
    <dbReference type="NCBI Taxonomy" id="35525"/>
    <lineage>
        <taxon>Eukaryota</taxon>
        <taxon>Metazoa</taxon>
        <taxon>Ecdysozoa</taxon>
        <taxon>Arthropoda</taxon>
        <taxon>Crustacea</taxon>
        <taxon>Branchiopoda</taxon>
        <taxon>Diplostraca</taxon>
        <taxon>Cladocera</taxon>
        <taxon>Anomopoda</taxon>
        <taxon>Daphniidae</taxon>
        <taxon>Daphnia</taxon>
    </lineage>
</organism>
<reference evidence="1 2" key="1">
    <citation type="journal article" date="2023" name="Nucleic Acids Res.">
        <title>The hologenome of Daphnia magna reveals possible DNA methylation and microbiome-mediated evolution of the host genome.</title>
        <authorList>
            <person name="Chaturvedi A."/>
            <person name="Li X."/>
            <person name="Dhandapani V."/>
            <person name="Marshall H."/>
            <person name="Kissane S."/>
            <person name="Cuenca-Cambronero M."/>
            <person name="Asole G."/>
            <person name="Calvet F."/>
            <person name="Ruiz-Romero M."/>
            <person name="Marangio P."/>
            <person name="Guigo R."/>
            <person name="Rago D."/>
            <person name="Mirbahai L."/>
            <person name="Eastwood N."/>
            <person name="Colbourne J.K."/>
            <person name="Zhou J."/>
            <person name="Mallon E."/>
            <person name="Orsini L."/>
        </authorList>
    </citation>
    <scope>NUCLEOTIDE SEQUENCE [LARGE SCALE GENOMIC DNA]</scope>
    <source>
        <strain evidence="1">LRV0_1</strain>
    </source>
</reference>
<accession>A0ABR0B0F0</accession>